<dbReference type="RefSeq" id="WP_092557458.1">
    <property type="nucleotide sequence ID" value="NZ_FNPZ01000005.1"/>
</dbReference>
<sequence length="276" mass="28895">MTRLDNKIVVITGSGTGLGLEYALACSAVGATVVINDVNAHAAEAAVRQVTEAGGRALAVVGSVADWDDAKRLVDTTVAEFGRIDGFVANAAILHMVEPWAEEETRLRAIAEVNILGVQFCIRHAMRSMIDTGTRGSIVTVVSGAMYGFKGMSAYGASKGAVAGMTVNWAIEGAERGIRVNAVSPFAMTQMTIDTLDETKADPGRFPTPDRVAPVVVSLLSDDTATVSGALVRFDARDLSVYQTTVSLIESSDAWTPDGVSQALTSRFPAGPAEAD</sequence>
<dbReference type="PANTHER" id="PTHR43180:SF66">
    <property type="entry name" value="SHORT-CHAIN DEHYDROGENASE_REDUCTASE FAMILY PROTEIN"/>
    <property type="match status" value="1"/>
</dbReference>
<keyword evidence="2" id="KW-0560">Oxidoreductase</keyword>
<reference evidence="3 4" key="1">
    <citation type="submission" date="2016-10" db="EMBL/GenBank/DDBJ databases">
        <authorList>
            <person name="de Groot N.N."/>
        </authorList>
    </citation>
    <scope>NUCLEOTIDE SEQUENCE [LARGE SCALE GENOMIC DNA]</scope>
    <source>
        <strain evidence="3 4">CGMCC 4.3491</strain>
    </source>
</reference>
<dbReference type="EMBL" id="FNPZ01000005">
    <property type="protein sequence ID" value="SDZ48925.1"/>
    <property type="molecule type" value="Genomic_DNA"/>
</dbReference>
<dbReference type="CDD" id="cd05233">
    <property type="entry name" value="SDR_c"/>
    <property type="match status" value="1"/>
</dbReference>
<name>A0A1H3TGZ0_9MICO</name>
<evidence type="ECO:0000256" key="2">
    <source>
        <dbReference type="ARBA" id="ARBA00023002"/>
    </source>
</evidence>
<dbReference type="STRING" id="381665.SAMN05216554_4172"/>
<dbReference type="PROSITE" id="PS00061">
    <property type="entry name" value="ADH_SHORT"/>
    <property type="match status" value="1"/>
</dbReference>
<comment type="similarity">
    <text evidence="1">Belongs to the short-chain dehydrogenases/reductases (SDR) family.</text>
</comment>
<accession>A0A1H3TGZ0</accession>
<dbReference type="InterPro" id="IPR020904">
    <property type="entry name" value="Sc_DH/Rdtase_CS"/>
</dbReference>
<gene>
    <name evidence="3" type="ORF">SAMN05216554_4172</name>
</gene>
<organism evidence="3 4">
    <name type="scientific">Herbiconiux ginsengi</name>
    <dbReference type="NCBI Taxonomy" id="381665"/>
    <lineage>
        <taxon>Bacteria</taxon>
        <taxon>Bacillati</taxon>
        <taxon>Actinomycetota</taxon>
        <taxon>Actinomycetes</taxon>
        <taxon>Micrococcales</taxon>
        <taxon>Microbacteriaceae</taxon>
        <taxon>Herbiconiux</taxon>
    </lineage>
</organism>
<dbReference type="Gene3D" id="3.40.50.720">
    <property type="entry name" value="NAD(P)-binding Rossmann-like Domain"/>
    <property type="match status" value="1"/>
</dbReference>
<evidence type="ECO:0000313" key="4">
    <source>
        <dbReference type="Proteomes" id="UP000198891"/>
    </source>
</evidence>
<evidence type="ECO:0000256" key="1">
    <source>
        <dbReference type="ARBA" id="ARBA00006484"/>
    </source>
</evidence>
<dbReference type="OrthoDB" id="9808187at2"/>
<dbReference type="Proteomes" id="UP000198891">
    <property type="component" value="Unassembled WGS sequence"/>
</dbReference>
<dbReference type="Pfam" id="PF00106">
    <property type="entry name" value="adh_short"/>
    <property type="match status" value="1"/>
</dbReference>
<protein>
    <submittedName>
        <fullName evidence="3">3-oxoacyl-[acyl-carrier protein] reductase</fullName>
    </submittedName>
</protein>
<evidence type="ECO:0000313" key="3">
    <source>
        <dbReference type="EMBL" id="SDZ48925.1"/>
    </source>
</evidence>
<dbReference type="SUPFAM" id="SSF51735">
    <property type="entry name" value="NAD(P)-binding Rossmann-fold domains"/>
    <property type="match status" value="1"/>
</dbReference>
<dbReference type="PRINTS" id="PR00081">
    <property type="entry name" value="GDHRDH"/>
</dbReference>
<dbReference type="AlphaFoldDB" id="A0A1H3TGZ0"/>
<proteinExistence type="inferred from homology"/>
<dbReference type="PANTHER" id="PTHR43180">
    <property type="entry name" value="3-OXOACYL-(ACYL-CARRIER-PROTEIN) REDUCTASE (AFU_ORTHOLOGUE AFUA_6G11210)"/>
    <property type="match status" value="1"/>
</dbReference>
<dbReference type="GO" id="GO:0016491">
    <property type="term" value="F:oxidoreductase activity"/>
    <property type="evidence" value="ECO:0007669"/>
    <property type="project" value="UniProtKB-KW"/>
</dbReference>
<dbReference type="InterPro" id="IPR002347">
    <property type="entry name" value="SDR_fam"/>
</dbReference>
<keyword evidence="4" id="KW-1185">Reference proteome</keyword>
<dbReference type="InterPro" id="IPR036291">
    <property type="entry name" value="NAD(P)-bd_dom_sf"/>
</dbReference>